<protein>
    <submittedName>
        <fullName evidence="1">Uncharacterized protein</fullName>
    </submittedName>
</protein>
<dbReference type="EMBL" id="CM045759">
    <property type="protein sequence ID" value="KAI8019071.1"/>
    <property type="molecule type" value="Genomic_DNA"/>
</dbReference>
<keyword evidence="2" id="KW-1185">Reference proteome</keyword>
<comment type="caution">
    <text evidence="1">The sequence shown here is derived from an EMBL/GenBank/DDBJ whole genome shotgun (WGS) entry which is preliminary data.</text>
</comment>
<organism evidence="1 2">
    <name type="scientific">Camellia lanceoleosa</name>
    <dbReference type="NCBI Taxonomy" id="1840588"/>
    <lineage>
        <taxon>Eukaryota</taxon>
        <taxon>Viridiplantae</taxon>
        <taxon>Streptophyta</taxon>
        <taxon>Embryophyta</taxon>
        <taxon>Tracheophyta</taxon>
        <taxon>Spermatophyta</taxon>
        <taxon>Magnoliopsida</taxon>
        <taxon>eudicotyledons</taxon>
        <taxon>Gunneridae</taxon>
        <taxon>Pentapetalae</taxon>
        <taxon>asterids</taxon>
        <taxon>Ericales</taxon>
        <taxon>Theaceae</taxon>
        <taxon>Camellia</taxon>
    </lineage>
</organism>
<evidence type="ECO:0000313" key="1">
    <source>
        <dbReference type="EMBL" id="KAI8019071.1"/>
    </source>
</evidence>
<proteinExistence type="predicted"/>
<dbReference type="Proteomes" id="UP001060215">
    <property type="component" value="Chromosome 2"/>
</dbReference>
<name>A0ACC0I569_9ERIC</name>
<sequence>MGTATPNTATVISATKRGQQHLFKSQDSSQSHGITKSRAIEQRETRVLSESACLSLSKSRKSNECCNGDFLFFPLSPLSLSVSLSLVFFLIHFSACFLLLFPEKWRPQ</sequence>
<reference evidence="1 2" key="1">
    <citation type="journal article" date="2022" name="Plant J.">
        <title>Chromosome-level genome of Camellia lanceoleosa provides a valuable resource for understanding genome evolution and self-incompatibility.</title>
        <authorList>
            <person name="Gong W."/>
            <person name="Xiao S."/>
            <person name="Wang L."/>
            <person name="Liao Z."/>
            <person name="Chang Y."/>
            <person name="Mo W."/>
            <person name="Hu G."/>
            <person name="Li W."/>
            <person name="Zhao G."/>
            <person name="Zhu H."/>
            <person name="Hu X."/>
            <person name="Ji K."/>
            <person name="Xiang X."/>
            <person name="Song Q."/>
            <person name="Yuan D."/>
            <person name="Jin S."/>
            <person name="Zhang L."/>
        </authorList>
    </citation>
    <scope>NUCLEOTIDE SEQUENCE [LARGE SCALE GENOMIC DNA]</scope>
    <source>
        <strain evidence="1">SQ_2022a</strain>
    </source>
</reference>
<gene>
    <name evidence="1" type="ORF">LOK49_LG04G02641</name>
</gene>
<evidence type="ECO:0000313" key="2">
    <source>
        <dbReference type="Proteomes" id="UP001060215"/>
    </source>
</evidence>
<accession>A0ACC0I569</accession>